<organism evidence="1 2">
    <name type="scientific">Hydrococcus rivularis NIES-593</name>
    <dbReference type="NCBI Taxonomy" id="1921803"/>
    <lineage>
        <taxon>Bacteria</taxon>
        <taxon>Bacillati</taxon>
        <taxon>Cyanobacteriota</taxon>
        <taxon>Cyanophyceae</taxon>
        <taxon>Pleurocapsales</taxon>
        <taxon>Hydrococcaceae</taxon>
        <taxon>Hydrococcus</taxon>
    </lineage>
</organism>
<reference evidence="1 2" key="1">
    <citation type="submission" date="2016-11" db="EMBL/GenBank/DDBJ databases">
        <title>Draft Genome Sequences of Nine Cyanobacterial Strains from Diverse Habitats.</title>
        <authorList>
            <person name="Zhu T."/>
            <person name="Hou S."/>
            <person name="Lu X."/>
            <person name="Hess W.R."/>
        </authorList>
    </citation>
    <scope>NUCLEOTIDE SEQUENCE [LARGE SCALE GENOMIC DNA]</scope>
    <source>
        <strain evidence="1 2">NIES-593</strain>
    </source>
</reference>
<dbReference type="Proteomes" id="UP000186868">
    <property type="component" value="Unassembled WGS sequence"/>
</dbReference>
<dbReference type="RefSeq" id="WP_073599532.1">
    <property type="nucleotide sequence ID" value="NZ_MRCB01000010.1"/>
</dbReference>
<evidence type="ECO:0000313" key="1">
    <source>
        <dbReference type="EMBL" id="OKH23255.1"/>
    </source>
</evidence>
<evidence type="ECO:0000313" key="2">
    <source>
        <dbReference type="Proteomes" id="UP000186868"/>
    </source>
</evidence>
<protein>
    <submittedName>
        <fullName evidence="1">Uncharacterized protein</fullName>
    </submittedName>
</protein>
<name>A0A1U7HI82_9CYAN</name>
<dbReference type="STRING" id="1921803.NIES593_10475"/>
<accession>A0A1U7HI82</accession>
<comment type="caution">
    <text evidence="1">The sequence shown here is derived from an EMBL/GenBank/DDBJ whole genome shotgun (WGS) entry which is preliminary data.</text>
</comment>
<keyword evidence="2" id="KW-1185">Reference proteome</keyword>
<dbReference type="EMBL" id="MRCB01000010">
    <property type="protein sequence ID" value="OKH23255.1"/>
    <property type="molecule type" value="Genomic_DNA"/>
</dbReference>
<proteinExistence type="predicted"/>
<sequence>MNEKKYSDEYVECITGRGMPQLLISRFTGKPTSIDSGREDLRNLHGSKHMFNKYYPSPEMQIDAAKALEKVCKKYLFR</sequence>
<dbReference type="AlphaFoldDB" id="A0A1U7HI82"/>
<gene>
    <name evidence="1" type="ORF">NIES593_10475</name>
</gene>